<dbReference type="OrthoDB" id="8300194at2759"/>
<reference evidence="1" key="2">
    <citation type="journal article" date="2023" name="IMA Fungus">
        <title>Comparative genomic study of the Penicillium genus elucidates a diverse pangenome and 15 lateral gene transfer events.</title>
        <authorList>
            <person name="Petersen C."/>
            <person name="Sorensen T."/>
            <person name="Nielsen M.R."/>
            <person name="Sondergaard T.E."/>
            <person name="Sorensen J.L."/>
            <person name="Fitzpatrick D.A."/>
            <person name="Frisvad J.C."/>
            <person name="Nielsen K.L."/>
        </authorList>
    </citation>
    <scope>NUCLEOTIDE SEQUENCE</scope>
    <source>
        <strain evidence="1">IBT 20477</strain>
    </source>
</reference>
<dbReference type="Proteomes" id="UP001150942">
    <property type="component" value="Unassembled WGS sequence"/>
</dbReference>
<comment type="caution">
    <text evidence="1">The sequence shown here is derived from an EMBL/GenBank/DDBJ whole genome shotgun (WGS) entry which is preliminary data.</text>
</comment>
<organism evidence="1 2">
    <name type="scientific">Penicillium cf. viridicatum</name>
    <dbReference type="NCBI Taxonomy" id="2972119"/>
    <lineage>
        <taxon>Eukaryota</taxon>
        <taxon>Fungi</taxon>
        <taxon>Dikarya</taxon>
        <taxon>Ascomycota</taxon>
        <taxon>Pezizomycotina</taxon>
        <taxon>Eurotiomycetes</taxon>
        <taxon>Eurotiomycetidae</taxon>
        <taxon>Eurotiales</taxon>
        <taxon>Aspergillaceae</taxon>
        <taxon>Penicillium</taxon>
    </lineage>
</organism>
<name>A0A9W9J175_9EURO</name>
<protein>
    <submittedName>
        <fullName evidence="1">Uncharacterized protein</fullName>
    </submittedName>
</protein>
<reference evidence="1" key="1">
    <citation type="submission" date="2022-11" db="EMBL/GenBank/DDBJ databases">
        <authorList>
            <person name="Petersen C."/>
        </authorList>
    </citation>
    <scope>NUCLEOTIDE SEQUENCE</scope>
    <source>
        <strain evidence="1">IBT 20477</strain>
    </source>
</reference>
<accession>A0A9W9J175</accession>
<sequence>MSSSEVPCPACKWTPDRQRRCAYESSVRLFHGAHNRGYWFLGSKFLSKERGKHPPSHEVTNTHFIKENTTIPVPTTVQE</sequence>
<evidence type="ECO:0000313" key="1">
    <source>
        <dbReference type="EMBL" id="KAJ5187864.1"/>
    </source>
</evidence>
<proteinExistence type="predicted"/>
<dbReference type="AlphaFoldDB" id="A0A9W9J175"/>
<gene>
    <name evidence="1" type="ORF">N7449_010858</name>
</gene>
<keyword evidence="2" id="KW-1185">Reference proteome</keyword>
<evidence type="ECO:0000313" key="2">
    <source>
        <dbReference type="Proteomes" id="UP001150942"/>
    </source>
</evidence>
<dbReference type="EMBL" id="JAPQKQ010000007">
    <property type="protein sequence ID" value="KAJ5187864.1"/>
    <property type="molecule type" value="Genomic_DNA"/>
</dbReference>